<organism evidence="2 3">
    <name type="scientific">Sphaerobolus stellatus (strain SS14)</name>
    <dbReference type="NCBI Taxonomy" id="990650"/>
    <lineage>
        <taxon>Eukaryota</taxon>
        <taxon>Fungi</taxon>
        <taxon>Dikarya</taxon>
        <taxon>Basidiomycota</taxon>
        <taxon>Agaricomycotina</taxon>
        <taxon>Agaricomycetes</taxon>
        <taxon>Phallomycetidae</taxon>
        <taxon>Geastrales</taxon>
        <taxon>Sphaerobolaceae</taxon>
        <taxon>Sphaerobolus</taxon>
    </lineage>
</organism>
<reference evidence="2 3" key="1">
    <citation type="submission" date="2014-06" db="EMBL/GenBank/DDBJ databases">
        <title>Evolutionary Origins and Diversification of the Mycorrhizal Mutualists.</title>
        <authorList>
            <consortium name="DOE Joint Genome Institute"/>
            <consortium name="Mycorrhizal Genomics Consortium"/>
            <person name="Kohler A."/>
            <person name="Kuo A."/>
            <person name="Nagy L.G."/>
            <person name="Floudas D."/>
            <person name="Copeland A."/>
            <person name="Barry K.W."/>
            <person name="Cichocki N."/>
            <person name="Veneault-Fourrey C."/>
            <person name="LaButti K."/>
            <person name="Lindquist E.A."/>
            <person name="Lipzen A."/>
            <person name="Lundell T."/>
            <person name="Morin E."/>
            <person name="Murat C."/>
            <person name="Riley R."/>
            <person name="Ohm R."/>
            <person name="Sun H."/>
            <person name="Tunlid A."/>
            <person name="Henrissat B."/>
            <person name="Grigoriev I.V."/>
            <person name="Hibbett D.S."/>
            <person name="Martin F."/>
        </authorList>
    </citation>
    <scope>NUCLEOTIDE SEQUENCE [LARGE SCALE GENOMIC DNA]</scope>
    <source>
        <strain evidence="2 3">SS14</strain>
    </source>
</reference>
<gene>
    <name evidence="2" type="ORF">M422DRAFT_254216</name>
</gene>
<dbReference type="Proteomes" id="UP000054279">
    <property type="component" value="Unassembled WGS sequence"/>
</dbReference>
<feature type="compositionally biased region" description="Acidic residues" evidence="1">
    <location>
        <begin position="40"/>
        <end position="52"/>
    </location>
</feature>
<protein>
    <submittedName>
        <fullName evidence="2">Uncharacterized protein</fullName>
    </submittedName>
</protein>
<dbReference type="HOGENOM" id="CLU_1416011_0_0_1"/>
<dbReference type="AlphaFoldDB" id="A0A0C9UI59"/>
<feature type="compositionally biased region" description="Low complexity" evidence="1">
    <location>
        <begin position="161"/>
        <end position="170"/>
    </location>
</feature>
<keyword evidence="3" id="KW-1185">Reference proteome</keyword>
<evidence type="ECO:0000313" key="3">
    <source>
        <dbReference type="Proteomes" id="UP000054279"/>
    </source>
</evidence>
<evidence type="ECO:0000256" key="1">
    <source>
        <dbReference type="SAM" id="MobiDB-lite"/>
    </source>
</evidence>
<sequence>MAPKKLFSPPTVLPTDTLKHPASSPLKRDDSKRLKASTGDPEDDFSETEDVPDLTAKATNTMASQTSTAVTPTPPLTGHEGVQEGNTSTLSHPSPDIRPSAFLLGEMISTTPLVDDSINTKPNPMANTPSTYPTIPTHSLETPPPVTTSLTSISGHPVPDSPTETTSTTHPTEEPANSVTGAGTDVNMEDAT</sequence>
<name>A0A0C9UI59_SPHS4</name>
<feature type="compositionally biased region" description="Polar residues" evidence="1">
    <location>
        <begin position="113"/>
        <end position="140"/>
    </location>
</feature>
<evidence type="ECO:0000313" key="2">
    <source>
        <dbReference type="EMBL" id="KIJ42753.1"/>
    </source>
</evidence>
<dbReference type="EMBL" id="KN837128">
    <property type="protein sequence ID" value="KIJ42753.1"/>
    <property type="molecule type" value="Genomic_DNA"/>
</dbReference>
<proteinExistence type="predicted"/>
<feature type="region of interest" description="Disordered" evidence="1">
    <location>
        <begin position="113"/>
        <end position="192"/>
    </location>
</feature>
<feature type="compositionally biased region" description="Polar residues" evidence="1">
    <location>
        <begin position="57"/>
        <end position="71"/>
    </location>
</feature>
<accession>A0A0C9UI59</accession>
<feature type="region of interest" description="Disordered" evidence="1">
    <location>
        <begin position="1"/>
        <end position="99"/>
    </location>
</feature>